<dbReference type="InterPro" id="IPR044554">
    <property type="entry name" value="ANAPC2"/>
</dbReference>
<evidence type="ECO:0000256" key="2">
    <source>
        <dbReference type="ARBA" id="ARBA00022618"/>
    </source>
</evidence>
<dbReference type="InterPro" id="IPR016158">
    <property type="entry name" value="Cullin_homology"/>
</dbReference>
<dbReference type="Gene3D" id="3.30.230.130">
    <property type="entry name" value="Cullin, Chain C, Domain 2"/>
    <property type="match status" value="1"/>
</dbReference>
<dbReference type="PANTHER" id="PTHR45957:SF1">
    <property type="entry name" value="ANAPHASE-PROMOTING COMPLEX SUBUNIT 2"/>
    <property type="match status" value="1"/>
</dbReference>
<dbReference type="GO" id="GO:0005680">
    <property type="term" value="C:anaphase-promoting complex"/>
    <property type="evidence" value="ECO:0007669"/>
    <property type="project" value="TreeGrafter"/>
</dbReference>
<dbReference type="InterPro" id="IPR014786">
    <property type="entry name" value="ANAPC2_C"/>
</dbReference>
<dbReference type="OrthoDB" id="5581181at2759"/>
<keyword evidence="3" id="KW-0498">Mitosis</keyword>
<reference evidence="9 10" key="1">
    <citation type="submission" date="2020-01" db="EMBL/GenBank/DDBJ databases">
        <authorList>
            <person name="Gupta K D."/>
        </authorList>
    </citation>
    <scope>NUCLEOTIDE SEQUENCE [LARGE SCALE GENOMIC DNA]</scope>
</reference>
<dbReference type="Pfam" id="PF25773">
    <property type="entry name" value="TPR_ANAPC2"/>
    <property type="match status" value="1"/>
</dbReference>
<feature type="region of interest" description="Disordered" evidence="7">
    <location>
        <begin position="667"/>
        <end position="693"/>
    </location>
</feature>
<evidence type="ECO:0000256" key="5">
    <source>
        <dbReference type="ARBA" id="ARBA00023306"/>
    </source>
</evidence>
<proteinExistence type="inferred from homology"/>
<dbReference type="Gene3D" id="1.20.1310.10">
    <property type="entry name" value="Cullin Repeats"/>
    <property type="match status" value="1"/>
</dbReference>
<sequence length="764" mass="87453">MLSSTATEALRSQVASKWQESFSRINRDNPGISGLIGFSEAWALSVQFLYPQDIRVSPPPDADTYERNLIAIRPAFNLVSQCRRLPALLENFLEDMRKNFHFIEAEINEYMTRYDESENTNEIEALVARLVQWCHAWEPPQDLDSLGATILSSYTLNFQTRVFSALPANFTAAFKNLCRSLLAPPPYDEDGQPRQWDSSIHATTWRNFDFLGMMDRYESIIASVGYEYIEQHVLDTCTGEWSKPMLEDLRTWMSDRVVPWMLHVYARGATSADEARTMLQGVGSRFDFHINKTLCELRTREIFNIIIDYPDSLGALTDLRDSLHRTDQRQNLVKSLRNANRKRLLHPGADTKLILQQYVATIKCLRIIDPPGVLLYKVADPIRKYLRERPDTIRSIVASLVGDEDSGDSLLDESEPVQPLQQHEFEDYTDPNWEPEPTDADPEFRTKRSSDVISTLVSIYDSKDLFIKELQVLLAQRLLMLTKDGSDRVERERRNIEILKVRFGEAALQVCEVMLRDMTDSKRIDVHVQSQKTSVVHPMIISTHFWPALESSELVMPGQFQKLAEDYAREFTVFKPDKKLKWLPHLGTVQVEVELEDRTLSFDVPPLEAAFIELFSQKAVWQLDELMKAVGSVARSAAVKALSTWVDHGVLKEDPENTFILLEREEEGGSSGIIRDPSRLDSTPPDVPPVASVQQQQAEQMRVYWKFIEGMLTNLGTLPLDRIQTMLKFAPGYDQSVDQLAAFMEAARREGLVVVRDGMWKLNK</sequence>
<dbReference type="GO" id="GO:0006511">
    <property type="term" value="P:ubiquitin-dependent protein catabolic process"/>
    <property type="evidence" value="ECO:0007669"/>
    <property type="project" value="InterPro"/>
</dbReference>
<evidence type="ECO:0000259" key="8">
    <source>
        <dbReference type="PROSITE" id="PS50069"/>
    </source>
</evidence>
<name>A0A8S0VUQ3_CYCAE</name>
<accession>A0A8S0VUQ3</accession>
<keyword evidence="5" id="KW-0131">Cell cycle</keyword>
<evidence type="ECO:0000256" key="3">
    <source>
        <dbReference type="ARBA" id="ARBA00022776"/>
    </source>
</evidence>
<evidence type="ECO:0000256" key="6">
    <source>
        <dbReference type="PROSITE-ProRule" id="PRU00330"/>
    </source>
</evidence>
<dbReference type="Proteomes" id="UP000467700">
    <property type="component" value="Unassembled WGS sequence"/>
</dbReference>
<evidence type="ECO:0000313" key="10">
    <source>
        <dbReference type="Proteomes" id="UP000467700"/>
    </source>
</evidence>
<dbReference type="PROSITE" id="PS50069">
    <property type="entry name" value="CULLIN_2"/>
    <property type="match status" value="1"/>
</dbReference>
<keyword evidence="10" id="KW-1185">Reference proteome</keyword>
<dbReference type="SUPFAM" id="SSF75632">
    <property type="entry name" value="Cullin homology domain"/>
    <property type="match status" value="1"/>
</dbReference>
<keyword evidence="4" id="KW-0833">Ubl conjugation pathway</keyword>
<dbReference type="InterPro" id="IPR059120">
    <property type="entry name" value="Cullin-like_AB"/>
</dbReference>
<dbReference type="InterPro" id="IPR057975">
    <property type="entry name" value="TPR_ANAPC2"/>
</dbReference>
<evidence type="ECO:0000256" key="1">
    <source>
        <dbReference type="ARBA" id="ARBA00016068"/>
    </source>
</evidence>
<evidence type="ECO:0000256" key="7">
    <source>
        <dbReference type="SAM" id="MobiDB-lite"/>
    </source>
</evidence>
<dbReference type="SUPFAM" id="SSF46785">
    <property type="entry name" value="Winged helix' DNA-binding domain"/>
    <property type="match status" value="1"/>
</dbReference>
<dbReference type="SMART" id="SM00182">
    <property type="entry name" value="CULLIN"/>
    <property type="match status" value="1"/>
</dbReference>
<comment type="caution">
    <text evidence="9">The sequence shown here is derived from an EMBL/GenBank/DDBJ whole genome shotgun (WGS) entry which is preliminary data.</text>
</comment>
<dbReference type="GO" id="GO:0031625">
    <property type="term" value="F:ubiquitin protein ligase binding"/>
    <property type="evidence" value="ECO:0007669"/>
    <property type="project" value="InterPro"/>
</dbReference>
<evidence type="ECO:0000256" key="4">
    <source>
        <dbReference type="ARBA" id="ARBA00022786"/>
    </source>
</evidence>
<dbReference type="PANTHER" id="PTHR45957">
    <property type="entry name" value="ANAPHASE-PROMOTING COMPLEX SUBUNIT 2"/>
    <property type="match status" value="1"/>
</dbReference>
<feature type="region of interest" description="Disordered" evidence="7">
    <location>
        <begin position="427"/>
        <end position="446"/>
    </location>
</feature>
<dbReference type="GO" id="GO:0007091">
    <property type="term" value="P:metaphase/anaphase transition of mitotic cell cycle"/>
    <property type="evidence" value="ECO:0007669"/>
    <property type="project" value="TreeGrafter"/>
</dbReference>
<dbReference type="SMART" id="SM01013">
    <property type="entry name" value="APC2"/>
    <property type="match status" value="1"/>
</dbReference>
<gene>
    <name evidence="9" type="ORF">AAE3_LOCUS12933</name>
</gene>
<dbReference type="GO" id="GO:0051301">
    <property type="term" value="P:cell division"/>
    <property type="evidence" value="ECO:0007669"/>
    <property type="project" value="UniProtKB-KW"/>
</dbReference>
<dbReference type="Gene3D" id="1.10.10.10">
    <property type="entry name" value="Winged helix-like DNA-binding domain superfamily/Winged helix DNA-binding domain"/>
    <property type="match status" value="1"/>
</dbReference>
<dbReference type="EMBL" id="CACVBS010000094">
    <property type="protein sequence ID" value="CAA7270669.1"/>
    <property type="molecule type" value="Genomic_DNA"/>
</dbReference>
<comment type="similarity">
    <text evidence="6">Belongs to the cullin family.</text>
</comment>
<organism evidence="9 10">
    <name type="scientific">Cyclocybe aegerita</name>
    <name type="common">Black poplar mushroom</name>
    <name type="synonym">Agrocybe aegerita</name>
    <dbReference type="NCBI Taxonomy" id="1973307"/>
    <lineage>
        <taxon>Eukaryota</taxon>
        <taxon>Fungi</taxon>
        <taxon>Dikarya</taxon>
        <taxon>Basidiomycota</taxon>
        <taxon>Agaricomycotina</taxon>
        <taxon>Agaricomycetes</taxon>
        <taxon>Agaricomycetidae</taxon>
        <taxon>Agaricales</taxon>
        <taxon>Agaricineae</taxon>
        <taxon>Bolbitiaceae</taxon>
        <taxon>Cyclocybe</taxon>
    </lineage>
</organism>
<dbReference type="InterPro" id="IPR036390">
    <property type="entry name" value="WH_DNA-bd_sf"/>
</dbReference>
<dbReference type="Pfam" id="PF08672">
    <property type="entry name" value="ANAPC2"/>
    <property type="match status" value="1"/>
</dbReference>
<keyword evidence="2" id="KW-0132">Cell division</keyword>
<feature type="domain" description="Cullin family profile" evidence="8">
    <location>
        <begin position="420"/>
        <end position="631"/>
    </location>
</feature>
<protein>
    <recommendedName>
        <fullName evidence="1">Anaphase-promoting complex subunit 2</fullName>
    </recommendedName>
</protein>
<dbReference type="GO" id="GO:0070979">
    <property type="term" value="P:protein K11-linked ubiquitination"/>
    <property type="evidence" value="ECO:0007669"/>
    <property type="project" value="TreeGrafter"/>
</dbReference>
<dbReference type="AlphaFoldDB" id="A0A8S0VUQ3"/>
<dbReference type="InterPro" id="IPR036388">
    <property type="entry name" value="WH-like_DNA-bd_sf"/>
</dbReference>
<dbReference type="InterPro" id="IPR036317">
    <property type="entry name" value="Cullin_homology_sf"/>
</dbReference>
<evidence type="ECO:0000313" key="9">
    <source>
        <dbReference type="EMBL" id="CAA7270669.1"/>
    </source>
</evidence>
<dbReference type="Pfam" id="PF26557">
    <property type="entry name" value="Cullin_AB"/>
    <property type="match status" value="1"/>
</dbReference>